<protein>
    <submittedName>
        <fullName evidence="1">Uncharacterized protein</fullName>
    </submittedName>
</protein>
<organism evidence="1">
    <name type="scientific">Salix viminalis</name>
    <name type="common">Common osier</name>
    <name type="synonym">Basket willow</name>
    <dbReference type="NCBI Taxonomy" id="40686"/>
    <lineage>
        <taxon>Eukaryota</taxon>
        <taxon>Viridiplantae</taxon>
        <taxon>Streptophyta</taxon>
        <taxon>Embryophyta</taxon>
        <taxon>Tracheophyta</taxon>
        <taxon>Spermatophyta</taxon>
        <taxon>Magnoliopsida</taxon>
        <taxon>eudicotyledons</taxon>
        <taxon>Gunneridae</taxon>
        <taxon>Pentapetalae</taxon>
        <taxon>rosids</taxon>
        <taxon>fabids</taxon>
        <taxon>Malpighiales</taxon>
        <taxon>Salicaceae</taxon>
        <taxon>Saliceae</taxon>
        <taxon>Salix</taxon>
    </lineage>
</organism>
<sequence length="97" mass="11017">MLVLLPEQDLWGLVTAQADAHEHKFAAVLQFVHRTMIPEPGSAMLVEFSGDPSTQALGKIRNPNFEPGFGTLSQRVFLLFIRLYFKTLDSDRHYNNN</sequence>
<gene>
    <name evidence="1" type="ORF">SVIM_LOCUS324356</name>
</gene>
<name>A0A6N2M8W5_SALVM</name>
<accession>A0A6N2M8W5</accession>
<proteinExistence type="predicted"/>
<dbReference type="AlphaFoldDB" id="A0A6N2M8W5"/>
<reference evidence="1" key="1">
    <citation type="submission" date="2019-03" db="EMBL/GenBank/DDBJ databases">
        <authorList>
            <person name="Mank J."/>
            <person name="Almeida P."/>
        </authorList>
    </citation>
    <scope>NUCLEOTIDE SEQUENCE</scope>
    <source>
        <strain evidence="1">78183</strain>
    </source>
</reference>
<dbReference type="EMBL" id="CAADRP010001707">
    <property type="protein sequence ID" value="VFU49228.1"/>
    <property type="molecule type" value="Genomic_DNA"/>
</dbReference>
<evidence type="ECO:0000313" key="1">
    <source>
        <dbReference type="EMBL" id="VFU49228.1"/>
    </source>
</evidence>